<dbReference type="SMART" id="SM00248">
    <property type="entry name" value="ANK"/>
    <property type="match status" value="3"/>
</dbReference>
<dbReference type="Proteomes" id="UP000694557">
    <property type="component" value="Unassembled WGS sequence"/>
</dbReference>
<feature type="repeat" description="ANK" evidence="3">
    <location>
        <begin position="168"/>
        <end position="200"/>
    </location>
</feature>
<dbReference type="PROSITE" id="PS50088">
    <property type="entry name" value="ANK_REPEAT"/>
    <property type="match status" value="2"/>
</dbReference>
<dbReference type="Ensembl" id="ENSOKIT00005043143.1">
    <property type="protein sequence ID" value="ENSOKIP00005040898.1"/>
    <property type="gene ID" value="ENSOKIG00005017342.1"/>
</dbReference>
<dbReference type="GO" id="GO:0085020">
    <property type="term" value="P:protein K6-linked ubiquitination"/>
    <property type="evidence" value="ECO:0007669"/>
    <property type="project" value="TreeGrafter"/>
</dbReference>
<evidence type="ECO:0000256" key="2">
    <source>
        <dbReference type="ARBA" id="ARBA00023043"/>
    </source>
</evidence>
<protein>
    <submittedName>
        <fullName evidence="4">L-asparaginase</fullName>
    </submittedName>
</protein>
<dbReference type="Pfam" id="PF12796">
    <property type="entry name" value="Ank_2"/>
    <property type="match status" value="2"/>
</dbReference>
<accession>A0A8C7GB31</accession>
<reference evidence="4" key="2">
    <citation type="submission" date="2025-09" db="UniProtKB">
        <authorList>
            <consortium name="Ensembl"/>
        </authorList>
    </citation>
    <scope>IDENTIFICATION</scope>
</reference>
<dbReference type="PANTHER" id="PTHR24171:SF8">
    <property type="entry name" value="BRCA1-ASSOCIATED RING DOMAIN PROTEIN 1"/>
    <property type="match status" value="1"/>
</dbReference>
<gene>
    <name evidence="4" type="primary">si:dkey-9i23.14</name>
</gene>
<dbReference type="PROSITE" id="PS50297">
    <property type="entry name" value="ANK_REP_REGION"/>
    <property type="match status" value="2"/>
</dbReference>
<evidence type="ECO:0000313" key="4">
    <source>
        <dbReference type="Ensembl" id="ENSOKIP00005040898.1"/>
    </source>
</evidence>
<feature type="repeat" description="ANK" evidence="3">
    <location>
        <begin position="267"/>
        <end position="299"/>
    </location>
</feature>
<evidence type="ECO:0000256" key="1">
    <source>
        <dbReference type="ARBA" id="ARBA00022737"/>
    </source>
</evidence>
<organism evidence="4 5">
    <name type="scientific">Oncorhynchus kisutch</name>
    <name type="common">Coho salmon</name>
    <name type="synonym">Salmo kisutch</name>
    <dbReference type="NCBI Taxonomy" id="8019"/>
    <lineage>
        <taxon>Eukaryota</taxon>
        <taxon>Metazoa</taxon>
        <taxon>Chordata</taxon>
        <taxon>Craniata</taxon>
        <taxon>Vertebrata</taxon>
        <taxon>Euteleostomi</taxon>
        <taxon>Actinopterygii</taxon>
        <taxon>Neopterygii</taxon>
        <taxon>Teleostei</taxon>
        <taxon>Protacanthopterygii</taxon>
        <taxon>Salmoniformes</taxon>
        <taxon>Salmonidae</taxon>
        <taxon>Salmoninae</taxon>
        <taxon>Oncorhynchus</taxon>
    </lineage>
</organism>
<dbReference type="InterPro" id="IPR002110">
    <property type="entry name" value="Ankyrin_rpt"/>
</dbReference>
<dbReference type="GO" id="GO:0004842">
    <property type="term" value="F:ubiquitin-protein transferase activity"/>
    <property type="evidence" value="ECO:0007669"/>
    <property type="project" value="TreeGrafter"/>
</dbReference>
<dbReference type="SUPFAM" id="SSF48403">
    <property type="entry name" value="Ankyrin repeat"/>
    <property type="match status" value="1"/>
</dbReference>
<dbReference type="PANTHER" id="PTHR24171">
    <property type="entry name" value="ANKYRIN REPEAT DOMAIN-CONTAINING PROTEIN 39-RELATED"/>
    <property type="match status" value="1"/>
</dbReference>
<dbReference type="GO" id="GO:0070531">
    <property type="term" value="C:BRCA1-A complex"/>
    <property type="evidence" value="ECO:0007669"/>
    <property type="project" value="TreeGrafter"/>
</dbReference>
<evidence type="ECO:0000313" key="5">
    <source>
        <dbReference type="Proteomes" id="UP000694557"/>
    </source>
</evidence>
<dbReference type="GO" id="GO:0031436">
    <property type="term" value="C:BRCA1-BARD1 complex"/>
    <property type="evidence" value="ECO:0007669"/>
    <property type="project" value="TreeGrafter"/>
</dbReference>
<dbReference type="GeneTree" id="ENSGT00390000001610"/>
<keyword evidence="1" id="KW-0677">Repeat</keyword>
<evidence type="ECO:0000256" key="3">
    <source>
        <dbReference type="PROSITE-ProRule" id="PRU00023"/>
    </source>
</evidence>
<dbReference type="Gene3D" id="1.25.40.20">
    <property type="entry name" value="Ankyrin repeat-containing domain"/>
    <property type="match status" value="2"/>
</dbReference>
<keyword evidence="5" id="KW-1185">Reference proteome</keyword>
<dbReference type="AlphaFoldDB" id="A0A8C7GB31"/>
<name>A0A8C7GB31_ONCKI</name>
<dbReference type="InterPro" id="IPR036770">
    <property type="entry name" value="Ankyrin_rpt-contain_sf"/>
</dbReference>
<proteinExistence type="predicted"/>
<sequence length="345" mass="39356">MLFVTAMEKTQARDLSLKPIVIAGPVIRDKKFLQWLGKVLELSWLRNKDIEARPYEFTYNLDRPICPFISDVTPDLHTYSMMINTWFNSLCFLQERKGLLGELLPSFANGAVESNDFLSLQEILENVCSSVCVCVCVFFIWVQFLLSHTHLSCIYPPPQMDVNCGDYDGTKPLLKACEIGNLDMVKYLLAKGASQHLKDRFGNTPLRLAIINRHYDVIKFLRMREASLAMPAVRIGVELLQAVAKKDYQLLHAWALSGVDMDSKDYNGRTAMHLAVKMRDTVMVRKLLEYGATPLEIDIWGQTPVDEARKGNMLRIMLAFHPLFTEQLTTKLAYLTCKAQAQRNK</sequence>
<reference evidence="4" key="1">
    <citation type="submission" date="2025-08" db="UniProtKB">
        <authorList>
            <consortium name="Ensembl"/>
        </authorList>
    </citation>
    <scope>IDENTIFICATION</scope>
</reference>
<keyword evidence="2 3" id="KW-0040">ANK repeat</keyword>